<dbReference type="GO" id="GO:0016836">
    <property type="term" value="F:hydro-lyase activity"/>
    <property type="evidence" value="ECO:0007669"/>
    <property type="project" value="UniProtKB-ARBA"/>
</dbReference>
<dbReference type="GO" id="GO:0051536">
    <property type="term" value="F:iron-sulfur cluster binding"/>
    <property type="evidence" value="ECO:0007669"/>
    <property type="project" value="UniProtKB-KW"/>
</dbReference>
<sequence>YERGESPVKKDAPRILITGSPIGGCTNKIINTIEESGGSIVAYELCSSIRNNRELVDESNPDVYDAIAKKYLNIGCACMMNNDKRIELLEDLIEEFKIDGVIDVALQSCHPFNVEGYRIKEFVVNDKNIHYMA</sequence>
<proteinExistence type="inferred from homology"/>
<evidence type="ECO:0000313" key="4">
    <source>
        <dbReference type="EMBL" id="MDZ4910680.1"/>
    </source>
</evidence>
<evidence type="ECO:0000256" key="3">
    <source>
        <dbReference type="ARBA" id="ARBA00023014"/>
    </source>
</evidence>
<dbReference type="PANTHER" id="PTHR30548">
    <property type="entry name" value="2-HYDROXYGLUTARYL-COA DEHYDRATASE, D-COMPONENT-RELATED"/>
    <property type="match status" value="1"/>
</dbReference>
<comment type="caution">
    <text evidence="4">The sequence shown here is derived from an EMBL/GenBank/DDBJ whole genome shotgun (WGS) entry which is preliminary data.</text>
</comment>
<dbReference type="PANTHER" id="PTHR30548:SF6">
    <property type="entry name" value="DEHYDRATASE SUBUNIT YJIM-RELATED"/>
    <property type="match status" value="1"/>
</dbReference>
<feature type="non-terminal residue" evidence="4">
    <location>
        <position position="1"/>
    </location>
</feature>
<dbReference type="EMBL" id="WNUI01000598">
    <property type="protein sequence ID" value="MDZ4910680.1"/>
    <property type="molecule type" value="Genomic_DNA"/>
</dbReference>
<dbReference type="RefSeq" id="WP_322395871.1">
    <property type="nucleotide sequence ID" value="NZ_WNUI01000598.1"/>
</dbReference>
<evidence type="ECO:0000256" key="1">
    <source>
        <dbReference type="ARBA" id="ARBA00001966"/>
    </source>
</evidence>
<dbReference type="Pfam" id="PF06050">
    <property type="entry name" value="HGD-D"/>
    <property type="match status" value="1"/>
</dbReference>
<reference evidence="4" key="1">
    <citation type="submission" date="2019-11" db="EMBL/GenBank/DDBJ databases">
        <title>Characterization of Clostridium perfringens isolates from swine manure treated agricultural soils.</title>
        <authorList>
            <person name="Wushke S.T."/>
        </authorList>
    </citation>
    <scope>NUCLEOTIDE SEQUENCE</scope>
    <source>
        <strain evidence="4">X94</strain>
    </source>
</reference>
<keyword evidence="3" id="KW-0479">Metal-binding</keyword>
<dbReference type="Proteomes" id="UP001288778">
    <property type="component" value="Unassembled WGS sequence"/>
</dbReference>
<accession>A0AAW9I6X4</accession>
<dbReference type="Gene3D" id="3.40.50.11900">
    <property type="match status" value="1"/>
</dbReference>
<name>A0AAW9I6X4_CLOPF</name>
<protein>
    <submittedName>
        <fullName evidence="4">2-hydroxyacyl-CoA dehydratase</fullName>
    </submittedName>
</protein>
<dbReference type="InterPro" id="IPR010327">
    <property type="entry name" value="FldB/FldC_alpha/beta"/>
</dbReference>
<evidence type="ECO:0000256" key="2">
    <source>
        <dbReference type="ARBA" id="ARBA00005806"/>
    </source>
</evidence>
<evidence type="ECO:0000313" key="5">
    <source>
        <dbReference type="Proteomes" id="UP001288778"/>
    </source>
</evidence>
<comment type="similarity">
    <text evidence="2">Belongs to the FldB/FldC dehydratase alpha/beta subunit family.</text>
</comment>
<dbReference type="AlphaFoldDB" id="A0AAW9I6X4"/>
<keyword evidence="3" id="KW-0411">Iron-sulfur</keyword>
<feature type="non-terminal residue" evidence="4">
    <location>
        <position position="133"/>
    </location>
</feature>
<organism evidence="4 5">
    <name type="scientific">Clostridium perfringens</name>
    <dbReference type="NCBI Taxonomy" id="1502"/>
    <lineage>
        <taxon>Bacteria</taxon>
        <taxon>Bacillati</taxon>
        <taxon>Bacillota</taxon>
        <taxon>Clostridia</taxon>
        <taxon>Eubacteriales</taxon>
        <taxon>Clostridiaceae</taxon>
        <taxon>Clostridium</taxon>
    </lineage>
</organism>
<keyword evidence="3" id="KW-0408">Iron</keyword>
<comment type="cofactor">
    <cofactor evidence="1">
        <name>[4Fe-4S] cluster</name>
        <dbReference type="ChEBI" id="CHEBI:49883"/>
    </cofactor>
</comment>
<gene>
    <name evidence="4" type="ORF">GNF68_17010</name>
</gene>